<name>A0ABU2N0A8_9ACTN</name>
<gene>
    <name evidence="2" type="ORF">RM590_29845</name>
</gene>
<protein>
    <recommendedName>
        <fullName evidence="4">Minor tail protein</fullName>
    </recommendedName>
</protein>
<evidence type="ECO:0000313" key="3">
    <source>
        <dbReference type="Proteomes" id="UP001183246"/>
    </source>
</evidence>
<evidence type="ECO:0008006" key="4">
    <source>
        <dbReference type="Google" id="ProtNLM"/>
    </source>
</evidence>
<sequence>MPATSPYRVLLCDLRTDRLLATLPLNDVSIDDYIGQAGSLSGTLPVPNRQIAEQLRPIVQAGRTAVWVERDRAIWWGGVLWTVTPTIDERGSATVALQAGTFDTYLDHRMVRDTYRATDVDQLDIARDLIEAVQQQRGGDIGIEYGTTTSGVLRSRTYDRHDQPIVRELLDELADVADGFEWRIACRRDPDTGRRVKQLDLGYPRLDRGPADLVLTHPGPVQSYSLPDDGTLRANVWQSRGGTANDNAAAESRPLLSRLFVDDDALAAGWPRLDGSSDYNTIRPDVLDDHALADFQAARRSQVIPEVTVLLGQDVTPNLLGRTVRLRLHDLWHPDGYDRRHRVVGISVTPPERGRPETADLTLEAASHGNDPR</sequence>
<accession>A0ABU2N0A8</accession>
<dbReference type="RefSeq" id="WP_311707871.1">
    <property type="nucleotide sequence ID" value="NZ_JAVREL010000023.1"/>
</dbReference>
<dbReference type="Proteomes" id="UP001183246">
    <property type="component" value="Unassembled WGS sequence"/>
</dbReference>
<keyword evidence="3" id="KW-1185">Reference proteome</keyword>
<feature type="region of interest" description="Disordered" evidence="1">
    <location>
        <begin position="348"/>
        <end position="373"/>
    </location>
</feature>
<proteinExistence type="predicted"/>
<comment type="caution">
    <text evidence="2">The sequence shown here is derived from an EMBL/GenBank/DDBJ whole genome shotgun (WGS) entry which is preliminary data.</text>
</comment>
<evidence type="ECO:0000256" key="1">
    <source>
        <dbReference type="SAM" id="MobiDB-lite"/>
    </source>
</evidence>
<evidence type="ECO:0000313" key="2">
    <source>
        <dbReference type="EMBL" id="MDT0346754.1"/>
    </source>
</evidence>
<reference evidence="3" key="1">
    <citation type="submission" date="2023-07" db="EMBL/GenBank/DDBJ databases">
        <title>30 novel species of actinomycetes from the DSMZ collection.</title>
        <authorList>
            <person name="Nouioui I."/>
        </authorList>
    </citation>
    <scope>NUCLEOTIDE SEQUENCE [LARGE SCALE GENOMIC DNA]</scope>
    <source>
        <strain evidence="3">DSM 44938</strain>
    </source>
</reference>
<dbReference type="EMBL" id="JAVREL010000023">
    <property type="protein sequence ID" value="MDT0346754.1"/>
    <property type="molecule type" value="Genomic_DNA"/>
</dbReference>
<organism evidence="2 3">
    <name type="scientific">Streptomyces litchfieldiae</name>
    <dbReference type="NCBI Taxonomy" id="3075543"/>
    <lineage>
        <taxon>Bacteria</taxon>
        <taxon>Bacillati</taxon>
        <taxon>Actinomycetota</taxon>
        <taxon>Actinomycetes</taxon>
        <taxon>Kitasatosporales</taxon>
        <taxon>Streptomycetaceae</taxon>
        <taxon>Streptomyces</taxon>
    </lineage>
</organism>